<reference evidence="5 6" key="1">
    <citation type="journal article" date="2008" name="Nature">
        <title>The genome of the model beetle and pest Tribolium castaneum.</title>
        <authorList>
            <consortium name="Tribolium Genome Sequencing Consortium"/>
            <person name="Richards S."/>
            <person name="Gibbs R.A."/>
            <person name="Weinstock G.M."/>
            <person name="Brown S.J."/>
            <person name="Denell R."/>
            <person name="Beeman R.W."/>
            <person name="Gibbs R."/>
            <person name="Beeman R.W."/>
            <person name="Brown S.J."/>
            <person name="Bucher G."/>
            <person name="Friedrich M."/>
            <person name="Grimmelikhuijzen C.J."/>
            <person name="Klingler M."/>
            <person name="Lorenzen M."/>
            <person name="Richards S."/>
            <person name="Roth S."/>
            <person name="Schroder R."/>
            <person name="Tautz D."/>
            <person name="Zdobnov E.M."/>
            <person name="Muzny D."/>
            <person name="Gibbs R.A."/>
            <person name="Weinstock G.M."/>
            <person name="Attaway T."/>
            <person name="Bell S."/>
            <person name="Buhay C.J."/>
            <person name="Chandrabose M.N."/>
            <person name="Chavez D."/>
            <person name="Clerk-Blankenburg K.P."/>
            <person name="Cree A."/>
            <person name="Dao M."/>
            <person name="Davis C."/>
            <person name="Chacko J."/>
            <person name="Dinh H."/>
            <person name="Dugan-Rocha S."/>
            <person name="Fowler G."/>
            <person name="Garner T.T."/>
            <person name="Garnes J."/>
            <person name="Gnirke A."/>
            <person name="Hawes A."/>
            <person name="Hernandez J."/>
            <person name="Hines S."/>
            <person name="Holder M."/>
            <person name="Hume J."/>
            <person name="Jhangiani S.N."/>
            <person name="Joshi V."/>
            <person name="Khan Z.M."/>
            <person name="Jackson L."/>
            <person name="Kovar C."/>
            <person name="Kowis A."/>
            <person name="Lee S."/>
            <person name="Lewis L.R."/>
            <person name="Margolis J."/>
            <person name="Morgan M."/>
            <person name="Nazareth L.V."/>
            <person name="Nguyen N."/>
            <person name="Okwuonu G."/>
            <person name="Parker D."/>
            <person name="Richards S."/>
            <person name="Ruiz S.J."/>
            <person name="Santibanez J."/>
            <person name="Savard J."/>
            <person name="Scherer S.E."/>
            <person name="Schneider B."/>
            <person name="Sodergren E."/>
            <person name="Tautz D."/>
            <person name="Vattahil S."/>
            <person name="Villasana D."/>
            <person name="White C.S."/>
            <person name="Wright R."/>
            <person name="Park Y."/>
            <person name="Beeman R.W."/>
            <person name="Lord J."/>
            <person name="Oppert B."/>
            <person name="Lorenzen M."/>
            <person name="Brown S."/>
            <person name="Wang L."/>
            <person name="Savard J."/>
            <person name="Tautz D."/>
            <person name="Richards S."/>
            <person name="Weinstock G."/>
            <person name="Gibbs R.A."/>
            <person name="Liu Y."/>
            <person name="Worley K."/>
            <person name="Weinstock G."/>
            <person name="Elsik C.G."/>
            <person name="Reese J.T."/>
            <person name="Elhaik E."/>
            <person name="Landan G."/>
            <person name="Graur D."/>
            <person name="Arensburger P."/>
            <person name="Atkinson P."/>
            <person name="Beeman R.W."/>
            <person name="Beidler J."/>
            <person name="Brown S.J."/>
            <person name="Demuth J.P."/>
            <person name="Drury D.W."/>
            <person name="Du Y.Z."/>
            <person name="Fujiwara H."/>
            <person name="Lorenzen M."/>
            <person name="Maselli V."/>
            <person name="Osanai M."/>
            <person name="Park Y."/>
            <person name="Robertson H.M."/>
            <person name="Tu Z."/>
            <person name="Wang J.J."/>
            <person name="Wang S."/>
            <person name="Richards S."/>
            <person name="Song H."/>
            <person name="Zhang L."/>
            <person name="Sodergren E."/>
            <person name="Werner D."/>
            <person name="Stanke M."/>
            <person name="Morgenstern B."/>
            <person name="Solovyev V."/>
            <person name="Kosarev P."/>
            <person name="Brown G."/>
            <person name="Chen H.C."/>
            <person name="Ermolaeva O."/>
            <person name="Hlavina W."/>
            <person name="Kapustin Y."/>
            <person name="Kiryutin B."/>
            <person name="Kitts P."/>
            <person name="Maglott D."/>
            <person name="Pruitt K."/>
            <person name="Sapojnikov V."/>
            <person name="Souvorov A."/>
            <person name="Mackey A.J."/>
            <person name="Waterhouse R.M."/>
            <person name="Wyder S."/>
            <person name="Zdobnov E.M."/>
            <person name="Zdobnov E.M."/>
            <person name="Wyder S."/>
            <person name="Kriventseva E.V."/>
            <person name="Kadowaki T."/>
            <person name="Bork P."/>
            <person name="Aranda M."/>
            <person name="Bao R."/>
            <person name="Beermann A."/>
            <person name="Berns N."/>
            <person name="Bolognesi R."/>
            <person name="Bonneton F."/>
            <person name="Bopp D."/>
            <person name="Brown S.J."/>
            <person name="Bucher G."/>
            <person name="Butts T."/>
            <person name="Chaumot A."/>
            <person name="Denell R.E."/>
            <person name="Ferrier D.E."/>
            <person name="Friedrich M."/>
            <person name="Gordon C.M."/>
            <person name="Jindra M."/>
            <person name="Klingler M."/>
            <person name="Lan Q."/>
            <person name="Lattorff H.M."/>
            <person name="Laudet V."/>
            <person name="von Levetsow C."/>
            <person name="Liu Z."/>
            <person name="Lutz R."/>
            <person name="Lynch J.A."/>
            <person name="da Fonseca R.N."/>
            <person name="Posnien N."/>
            <person name="Reuter R."/>
            <person name="Roth S."/>
            <person name="Savard J."/>
            <person name="Schinko J.B."/>
            <person name="Schmitt C."/>
            <person name="Schoppmeier M."/>
            <person name="Schroder R."/>
            <person name="Shippy T.D."/>
            <person name="Simonnet F."/>
            <person name="Marques-Souza H."/>
            <person name="Tautz D."/>
            <person name="Tomoyasu Y."/>
            <person name="Trauner J."/>
            <person name="Van der Zee M."/>
            <person name="Vervoort M."/>
            <person name="Wittkopp N."/>
            <person name="Wimmer E.A."/>
            <person name="Yang X."/>
            <person name="Jones A.K."/>
            <person name="Sattelle D.B."/>
            <person name="Ebert P.R."/>
            <person name="Nelson D."/>
            <person name="Scott J.G."/>
            <person name="Beeman R.W."/>
            <person name="Muthukrishnan S."/>
            <person name="Kramer K.J."/>
            <person name="Arakane Y."/>
            <person name="Beeman R.W."/>
            <person name="Zhu Q."/>
            <person name="Hogenkamp D."/>
            <person name="Dixit R."/>
            <person name="Oppert B."/>
            <person name="Jiang H."/>
            <person name="Zou Z."/>
            <person name="Marshall J."/>
            <person name="Elpidina E."/>
            <person name="Vinokurov K."/>
            <person name="Oppert C."/>
            <person name="Zou Z."/>
            <person name="Evans J."/>
            <person name="Lu Z."/>
            <person name="Zhao P."/>
            <person name="Sumathipala N."/>
            <person name="Altincicek B."/>
            <person name="Vilcinskas A."/>
            <person name="Williams M."/>
            <person name="Hultmark D."/>
            <person name="Hetru C."/>
            <person name="Jiang H."/>
            <person name="Grimmelikhuijzen C.J."/>
            <person name="Hauser F."/>
            <person name="Cazzamali G."/>
            <person name="Williamson M."/>
            <person name="Park Y."/>
            <person name="Li B."/>
            <person name="Tanaka Y."/>
            <person name="Predel R."/>
            <person name="Neupert S."/>
            <person name="Schachtner J."/>
            <person name="Verleyen P."/>
            <person name="Raible F."/>
            <person name="Bork P."/>
            <person name="Friedrich M."/>
            <person name="Walden K.K."/>
            <person name="Robertson H.M."/>
            <person name="Angeli S."/>
            <person name="Foret S."/>
            <person name="Bucher G."/>
            <person name="Schuetz S."/>
            <person name="Maleszka R."/>
            <person name="Wimmer E.A."/>
            <person name="Beeman R.W."/>
            <person name="Lorenzen M."/>
            <person name="Tomoyasu Y."/>
            <person name="Miller S.C."/>
            <person name="Grossmann D."/>
            <person name="Bucher G."/>
        </authorList>
    </citation>
    <scope>NUCLEOTIDE SEQUENCE [LARGE SCALE GENOMIC DNA]</scope>
    <source>
        <strain evidence="5 6">Georgia GA2</strain>
    </source>
</reference>
<name>D6X3A2_TRICA</name>
<dbReference type="HOGENOM" id="CLU_685757_0_0_1"/>
<dbReference type="SUPFAM" id="SSF48371">
    <property type="entry name" value="ARM repeat"/>
    <property type="match status" value="1"/>
</dbReference>
<dbReference type="InterPro" id="IPR011989">
    <property type="entry name" value="ARM-like"/>
</dbReference>
<sequence>MEPTEESQPEAPEPGHSTNITQEEIDPETASKLRGDAIGNTMYSERFVLNTLMQFSDLKWSEEVENDLCVLWDMTEEKDVCEFLYRLSYPTLACTALANYTEPRFVEIVVGIFANLLCSKCESNVKEDEIRAVLDLLNSDDPYILIQVMRFLHALAFMCEKLDFFERRHFDKIMFILNNSTNRELLTVSLKALAALTDGTKLPLDVITPELLSSTLAAYKTLKNPDCESEVELFESQEQHLNAKHLIQIHCNICTYIDNFIYLTQYVAQIKANLGGFNFEMALLLRFYKEERNLIPMSDDFKFYVEAMTYIFKTIHVEFHAPIVRPLCEIYFIVNEKEPANLRCVAELICYFISVGTLNTIRRNFDNVPLDIIKNLLISIEGHKFKFDFEYIATLRRIALLL</sequence>
<dbReference type="AlphaFoldDB" id="D6X3A2"/>
<gene>
    <name evidence="5" type="primary">AUGUSTUS-3.0.2_11921</name>
    <name evidence="5" type="ORF">TcasGA2_TC011921</name>
</gene>
<dbReference type="PANTHER" id="PTHR23424:SF23">
    <property type="entry name" value="PROTEIN SAAL1"/>
    <property type="match status" value="1"/>
</dbReference>
<dbReference type="EMBL" id="KQ971372">
    <property type="protein sequence ID" value="EFA09779.1"/>
    <property type="molecule type" value="Genomic_DNA"/>
</dbReference>
<evidence type="ECO:0000256" key="4">
    <source>
        <dbReference type="SAM" id="MobiDB-lite"/>
    </source>
</evidence>
<dbReference type="OrthoDB" id="277011at2759"/>
<feature type="region of interest" description="Disordered" evidence="4">
    <location>
        <begin position="1"/>
        <end position="29"/>
    </location>
</feature>
<dbReference type="FunCoup" id="D6X3A2">
    <property type="interactions" value="330"/>
</dbReference>
<dbReference type="GO" id="GO:0005654">
    <property type="term" value="C:nucleoplasm"/>
    <property type="evidence" value="ECO:0000318"/>
    <property type="project" value="GO_Central"/>
</dbReference>
<dbReference type="Gene3D" id="1.25.10.10">
    <property type="entry name" value="Leucine-rich Repeat Variant"/>
    <property type="match status" value="1"/>
</dbReference>
<dbReference type="InParanoid" id="D6X3A2"/>
<keyword evidence="6" id="KW-1185">Reference proteome</keyword>
<evidence type="ECO:0000313" key="6">
    <source>
        <dbReference type="Proteomes" id="UP000007266"/>
    </source>
</evidence>
<protein>
    <submittedName>
        <fullName evidence="5">Uncharacterized protein</fullName>
    </submittedName>
</protein>
<evidence type="ECO:0000256" key="1">
    <source>
        <dbReference type="ARBA" id="ARBA00004123"/>
    </source>
</evidence>
<dbReference type="InterPro" id="IPR052464">
    <property type="entry name" value="Synovial_Prolif_Regulator"/>
</dbReference>
<dbReference type="PANTHER" id="PTHR23424">
    <property type="entry name" value="SERUM AMYLOID A"/>
    <property type="match status" value="1"/>
</dbReference>
<comment type="similarity">
    <text evidence="3">Belongs to the SAAL1 family.</text>
</comment>
<reference evidence="5 6" key="2">
    <citation type="journal article" date="2010" name="Nucleic Acids Res.">
        <title>BeetleBase in 2010: revisions to provide comprehensive genomic information for Tribolium castaneum.</title>
        <authorList>
            <person name="Kim H.S."/>
            <person name="Murphy T."/>
            <person name="Xia J."/>
            <person name="Caragea D."/>
            <person name="Park Y."/>
            <person name="Beeman R.W."/>
            <person name="Lorenzen M.D."/>
            <person name="Butcher S."/>
            <person name="Manak J.R."/>
            <person name="Brown S.J."/>
        </authorList>
    </citation>
    <scope>GENOME REANNOTATION</scope>
    <source>
        <strain evidence="5 6">Georgia GA2</strain>
    </source>
</reference>
<dbReference type="InterPro" id="IPR016024">
    <property type="entry name" value="ARM-type_fold"/>
</dbReference>
<dbReference type="Proteomes" id="UP000007266">
    <property type="component" value="Linkage group 9"/>
</dbReference>
<proteinExistence type="inferred from homology"/>
<keyword evidence="2" id="KW-0539">Nucleus</keyword>
<dbReference type="PhylomeDB" id="D6X3A2"/>
<comment type="subcellular location">
    <subcellularLocation>
        <location evidence="1">Nucleus</location>
    </subcellularLocation>
</comment>
<accession>D6X3A2</accession>
<evidence type="ECO:0000313" key="5">
    <source>
        <dbReference type="EMBL" id="EFA09779.1"/>
    </source>
</evidence>
<dbReference type="eggNOG" id="ENOG502QS5W">
    <property type="taxonomic scope" value="Eukaryota"/>
</dbReference>
<evidence type="ECO:0000256" key="2">
    <source>
        <dbReference type="ARBA" id="ARBA00023242"/>
    </source>
</evidence>
<dbReference type="KEGG" id="tca:100141806"/>
<organism evidence="5 6">
    <name type="scientific">Tribolium castaneum</name>
    <name type="common">Red flour beetle</name>
    <dbReference type="NCBI Taxonomy" id="7070"/>
    <lineage>
        <taxon>Eukaryota</taxon>
        <taxon>Metazoa</taxon>
        <taxon>Ecdysozoa</taxon>
        <taxon>Arthropoda</taxon>
        <taxon>Hexapoda</taxon>
        <taxon>Insecta</taxon>
        <taxon>Pterygota</taxon>
        <taxon>Neoptera</taxon>
        <taxon>Endopterygota</taxon>
        <taxon>Coleoptera</taxon>
        <taxon>Polyphaga</taxon>
        <taxon>Cucujiformia</taxon>
        <taxon>Tenebrionidae</taxon>
        <taxon>Tenebrionidae incertae sedis</taxon>
        <taxon>Tribolium</taxon>
    </lineage>
</organism>
<evidence type="ECO:0000256" key="3">
    <source>
        <dbReference type="ARBA" id="ARBA00038401"/>
    </source>
</evidence>